<proteinExistence type="predicted"/>
<protein>
    <submittedName>
        <fullName evidence="1">Uncharacterized protein</fullName>
    </submittedName>
</protein>
<comment type="caution">
    <text evidence="1">The sequence shown here is derived from an EMBL/GenBank/DDBJ whole genome shotgun (WGS) entry which is preliminary data.</text>
</comment>
<sequence length="61" mass="7049">MRCTDIGRTNNLFLEKCRLNIFQTAFLRTGVCGVCAEVLILQSIKVLYVNKQKIKIIFQKN</sequence>
<accession>E6MVN3</accession>
<dbReference type="AlphaFoldDB" id="E6MVN3"/>
<evidence type="ECO:0000313" key="2">
    <source>
        <dbReference type="Proteomes" id="UP000032707"/>
    </source>
</evidence>
<evidence type="ECO:0000313" key="1">
    <source>
        <dbReference type="EMBL" id="EFV64341.1"/>
    </source>
</evidence>
<name>E6MVN3_NEIMH</name>
<dbReference type="PATRIC" id="fig|909420.4.peg.704"/>
<dbReference type="Proteomes" id="UP000032707">
    <property type="component" value="Unassembled WGS sequence"/>
</dbReference>
<gene>
    <name evidence="1" type="ORF">NMH_0721</name>
</gene>
<reference evidence="1 2" key="1">
    <citation type="journal article" date="2011" name="J. Bacteriol.">
        <title>Genome sequence of Neisseria meningitidis serogroup B strain H44/76.</title>
        <authorList>
            <person name="Piet J.R."/>
            <person name="Huis In 't Veld R.A."/>
            <person name="van Schaik B.D."/>
            <person name="van Kampen A.H."/>
            <person name="Baas F."/>
            <person name="van de Beek D."/>
            <person name="Pannekoek Y."/>
            <person name="van der Ende A."/>
        </authorList>
    </citation>
    <scope>NUCLEOTIDE SEQUENCE [LARGE SCALE GENOMIC DNA]</scope>
    <source>
        <strain evidence="1 2">H44/76</strain>
    </source>
</reference>
<dbReference type="EMBL" id="AEQZ01000012">
    <property type="protein sequence ID" value="EFV64341.1"/>
    <property type="molecule type" value="Genomic_DNA"/>
</dbReference>
<organism evidence="1 2">
    <name type="scientific">Neisseria meningitidis serogroup B / serotype 15 (strain H44/76)</name>
    <dbReference type="NCBI Taxonomy" id="909420"/>
    <lineage>
        <taxon>Bacteria</taxon>
        <taxon>Pseudomonadati</taxon>
        <taxon>Pseudomonadota</taxon>
        <taxon>Betaproteobacteria</taxon>
        <taxon>Neisseriales</taxon>
        <taxon>Neisseriaceae</taxon>
        <taxon>Neisseria</taxon>
    </lineage>
</organism>